<dbReference type="KEGG" id="bacg:D2962_08275"/>
<dbReference type="EMBL" id="CP033169">
    <property type="protein sequence ID" value="AYO30619.1"/>
    <property type="molecule type" value="Genomic_DNA"/>
</dbReference>
<accession>A0A3G2R5F7</accession>
<dbReference type="AlphaFoldDB" id="A0A3G2R5F7"/>
<feature type="domain" description="DUF7694" evidence="1">
    <location>
        <begin position="29"/>
        <end position="89"/>
    </location>
</feature>
<dbReference type="Pfam" id="PF24746">
    <property type="entry name" value="DUF7694"/>
    <property type="match status" value="1"/>
</dbReference>
<protein>
    <recommendedName>
        <fullName evidence="1">DUF7694 domain-containing protein</fullName>
    </recommendedName>
</protein>
<evidence type="ECO:0000259" key="1">
    <source>
        <dbReference type="Pfam" id="PF24746"/>
    </source>
</evidence>
<keyword evidence="3" id="KW-1185">Reference proteome</keyword>
<reference evidence="2 3" key="1">
    <citation type="submission" date="2018-10" db="EMBL/GenBank/DDBJ databases">
        <authorList>
            <person name="Zhang X."/>
        </authorList>
    </citation>
    <scope>NUCLEOTIDE SEQUENCE [LARGE SCALE GENOMIC DNA]</scope>
    <source>
        <strain evidence="2 3">SK-G1</strain>
    </source>
</reference>
<dbReference type="InterPro" id="IPR056111">
    <property type="entry name" value="DUF7694"/>
</dbReference>
<name>A0A3G2R5F7_9FIRM</name>
<evidence type="ECO:0000313" key="2">
    <source>
        <dbReference type="EMBL" id="AYO30619.1"/>
    </source>
</evidence>
<sequence length="95" mass="11180">MKIYPRGKVKIADITCDRYETDTGCLILISRDDGRLHLSISHKERYPTWDEIKQARYDLLPRTKDFAMILPKDGEYVNLHPNCFHLWEVKMGDIA</sequence>
<evidence type="ECO:0000313" key="3">
    <source>
        <dbReference type="Proteomes" id="UP000280960"/>
    </source>
</evidence>
<gene>
    <name evidence="2" type="ORF">D2962_08275</name>
</gene>
<dbReference type="RefSeq" id="WP_122014709.1">
    <property type="nucleotide sequence ID" value="NZ_CP033169.1"/>
</dbReference>
<proteinExistence type="predicted"/>
<dbReference type="Proteomes" id="UP000280960">
    <property type="component" value="Chromosome"/>
</dbReference>
<organism evidence="2 3">
    <name type="scientific">Biomaibacter acetigenes</name>
    <dbReference type="NCBI Taxonomy" id="2316383"/>
    <lineage>
        <taxon>Bacteria</taxon>
        <taxon>Bacillati</taxon>
        <taxon>Bacillota</taxon>
        <taxon>Clostridia</taxon>
        <taxon>Thermosediminibacterales</taxon>
        <taxon>Tepidanaerobacteraceae</taxon>
        <taxon>Biomaibacter</taxon>
    </lineage>
</organism>